<feature type="region of interest" description="Disordered" evidence="1">
    <location>
        <begin position="52"/>
        <end position="74"/>
    </location>
</feature>
<evidence type="ECO:0000313" key="2">
    <source>
        <dbReference type="EMBL" id="PXF39738.1"/>
    </source>
</evidence>
<evidence type="ECO:0000313" key="3">
    <source>
        <dbReference type="EMBL" id="PXF49638.1"/>
    </source>
</evidence>
<gene>
    <name evidence="3" type="ORF">BWQ96_00516</name>
    <name evidence="2" type="ORF">BWQ96_10563</name>
</gene>
<accession>A0A2V3ICH6</accession>
<protein>
    <submittedName>
        <fullName evidence="2">Uncharacterized protein</fullName>
    </submittedName>
</protein>
<dbReference type="EMBL" id="NBIV01000478">
    <property type="protein sequence ID" value="PXF39738.1"/>
    <property type="molecule type" value="Genomic_DNA"/>
</dbReference>
<sequence>MKALLVAFERQHRSLLRDAIVQESGHVQIDTSAGSHITSVAVIEALNKRLEKQRNEKRDKRARRQAAAYKEPKRDVRRLGQLAAQRRIRRSCLTEYHKQRLRMRRAKAKTQDTKARTALLGRVSGVVAPDSEEESDGGMV</sequence>
<evidence type="ECO:0000313" key="4">
    <source>
        <dbReference type="Proteomes" id="UP000247409"/>
    </source>
</evidence>
<dbReference type="AlphaFoldDB" id="A0A2V3ICH6"/>
<proteinExistence type="predicted"/>
<reference evidence="2 4" key="1">
    <citation type="journal article" date="2018" name="Mol. Biol. Evol.">
        <title>Analysis of the draft genome of the red seaweed Gracilariopsis chorda provides insights into genome size evolution in Rhodophyta.</title>
        <authorList>
            <person name="Lee J."/>
            <person name="Yang E.C."/>
            <person name="Graf L."/>
            <person name="Yang J.H."/>
            <person name="Qiu H."/>
            <person name="Zel Zion U."/>
            <person name="Chan C.X."/>
            <person name="Stephens T.G."/>
            <person name="Weber A.P.M."/>
            <person name="Boo G.H."/>
            <person name="Boo S.M."/>
            <person name="Kim K.M."/>
            <person name="Shin Y."/>
            <person name="Jung M."/>
            <person name="Lee S.J."/>
            <person name="Yim H.S."/>
            <person name="Lee J.H."/>
            <person name="Bhattacharya D."/>
            <person name="Yoon H.S."/>
        </authorList>
    </citation>
    <scope>NUCLEOTIDE SEQUENCE [LARGE SCALE GENOMIC DNA]</scope>
    <source>
        <strain evidence="2 4">SKKU-2015</strain>
        <tissue evidence="2">Whole body</tissue>
    </source>
</reference>
<organism evidence="2 4">
    <name type="scientific">Gracilariopsis chorda</name>
    <dbReference type="NCBI Taxonomy" id="448386"/>
    <lineage>
        <taxon>Eukaryota</taxon>
        <taxon>Rhodophyta</taxon>
        <taxon>Florideophyceae</taxon>
        <taxon>Rhodymeniophycidae</taxon>
        <taxon>Gracilariales</taxon>
        <taxon>Gracilariaceae</taxon>
        <taxon>Gracilariopsis</taxon>
    </lineage>
</organism>
<dbReference type="OrthoDB" id="11812at2759"/>
<evidence type="ECO:0000256" key="1">
    <source>
        <dbReference type="SAM" id="MobiDB-lite"/>
    </source>
</evidence>
<dbReference type="Proteomes" id="UP000247409">
    <property type="component" value="Unassembled WGS sequence"/>
</dbReference>
<comment type="caution">
    <text evidence="2">The sequence shown here is derived from an EMBL/GenBank/DDBJ whole genome shotgun (WGS) entry which is preliminary data.</text>
</comment>
<keyword evidence="4" id="KW-1185">Reference proteome</keyword>
<dbReference type="EMBL" id="NBIV01000003">
    <property type="protein sequence ID" value="PXF49638.1"/>
    <property type="molecule type" value="Genomic_DNA"/>
</dbReference>
<name>A0A2V3ICH6_9FLOR</name>